<keyword evidence="3" id="KW-1185">Reference proteome</keyword>
<sequence>AYNKFGVRSGIATTHPEHELLLTGSGGFPSFKRKGPTNLQRREPSRGQRARQPPNCRTPLQKHRKRSGWTPGEHDCLPMLLWYGLVPFVATSLAIAQIDIKP</sequence>
<dbReference type="EMBL" id="CAACVG010006964">
    <property type="protein sequence ID" value="VEN42836.1"/>
    <property type="molecule type" value="Genomic_DNA"/>
</dbReference>
<gene>
    <name evidence="2" type="ORF">CALMAC_LOCUS6188</name>
</gene>
<proteinExistence type="predicted"/>
<evidence type="ECO:0000313" key="2">
    <source>
        <dbReference type="EMBL" id="VEN42836.1"/>
    </source>
</evidence>
<feature type="non-terminal residue" evidence="2">
    <location>
        <position position="102"/>
    </location>
</feature>
<dbReference type="AlphaFoldDB" id="A0A653C4W5"/>
<feature type="non-terminal residue" evidence="2">
    <location>
        <position position="1"/>
    </location>
</feature>
<protein>
    <submittedName>
        <fullName evidence="2">Uncharacterized protein</fullName>
    </submittedName>
</protein>
<accession>A0A653C4W5</accession>
<reference evidence="2 3" key="1">
    <citation type="submission" date="2019-01" db="EMBL/GenBank/DDBJ databases">
        <authorList>
            <person name="Sayadi A."/>
        </authorList>
    </citation>
    <scope>NUCLEOTIDE SEQUENCE [LARGE SCALE GENOMIC DNA]</scope>
</reference>
<organism evidence="2 3">
    <name type="scientific">Callosobruchus maculatus</name>
    <name type="common">Southern cowpea weevil</name>
    <name type="synonym">Pulse bruchid</name>
    <dbReference type="NCBI Taxonomy" id="64391"/>
    <lineage>
        <taxon>Eukaryota</taxon>
        <taxon>Metazoa</taxon>
        <taxon>Ecdysozoa</taxon>
        <taxon>Arthropoda</taxon>
        <taxon>Hexapoda</taxon>
        <taxon>Insecta</taxon>
        <taxon>Pterygota</taxon>
        <taxon>Neoptera</taxon>
        <taxon>Endopterygota</taxon>
        <taxon>Coleoptera</taxon>
        <taxon>Polyphaga</taxon>
        <taxon>Cucujiformia</taxon>
        <taxon>Chrysomeloidea</taxon>
        <taxon>Chrysomelidae</taxon>
        <taxon>Bruchinae</taxon>
        <taxon>Bruchini</taxon>
        <taxon>Callosobruchus</taxon>
    </lineage>
</organism>
<dbReference type="Proteomes" id="UP000410492">
    <property type="component" value="Unassembled WGS sequence"/>
</dbReference>
<feature type="region of interest" description="Disordered" evidence="1">
    <location>
        <begin position="18"/>
        <end position="70"/>
    </location>
</feature>
<evidence type="ECO:0000313" key="3">
    <source>
        <dbReference type="Proteomes" id="UP000410492"/>
    </source>
</evidence>
<name>A0A653C4W5_CALMS</name>
<evidence type="ECO:0000256" key="1">
    <source>
        <dbReference type="SAM" id="MobiDB-lite"/>
    </source>
</evidence>